<dbReference type="HOGENOM" id="CLU_015237_4_1_2"/>
<evidence type="ECO:0000259" key="11">
    <source>
        <dbReference type="PROSITE" id="PS51846"/>
    </source>
</evidence>
<evidence type="ECO:0000256" key="9">
    <source>
        <dbReference type="SAM" id="Phobius"/>
    </source>
</evidence>
<feature type="compositionally biased region" description="Low complexity" evidence="8">
    <location>
        <begin position="459"/>
        <end position="477"/>
    </location>
</feature>
<dbReference type="InterPro" id="IPR044751">
    <property type="entry name" value="Ion_transp-like_CBS"/>
</dbReference>
<dbReference type="CDD" id="cd04590">
    <property type="entry name" value="CBS_pair_CorC_HlyC_assoc"/>
    <property type="match status" value="1"/>
</dbReference>
<evidence type="ECO:0000259" key="10">
    <source>
        <dbReference type="PROSITE" id="PS51371"/>
    </source>
</evidence>
<dbReference type="GeneID" id="8824553"/>
<dbReference type="SUPFAM" id="SSF54631">
    <property type="entry name" value="CBS-domain pair"/>
    <property type="match status" value="1"/>
</dbReference>
<dbReference type="FunFam" id="3.10.580.10:FF:000002">
    <property type="entry name" value="Magnesium/cobalt efflux protein CorC"/>
    <property type="match status" value="1"/>
</dbReference>
<evidence type="ECO:0000256" key="2">
    <source>
        <dbReference type="ARBA" id="ARBA00022692"/>
    </source>
</evidence>
<dbReference type="InterPro" id="IPR046342">
    <property type="entry name" value="CBS_dom_sf"/>
</dbReference>
<evidence type="ECO:0000256" key="3">
    <source>
        <dbReference type="ARBA" id="ARBA00022737"/>
    </source>
</evidence>
<sequence>MALVSLAEVWVALYEVPVVGLELEQTTVTILGVLTVAVLIGLSGFFSSSEIAMFNLPKHRLEGMVEDGLEGAELTKKLKDDPHRLLVTILVGNNIVNIAMSSIATALLGLYFGGLAAVLFATFGITAIVLLFGESVPKSYAVENTESWARRIAKPLKATEYVLYPLIVLFDYLTRQVNRLTGSTGAIESPYVTRDEIQEMIESGEREGVLEEEEHEMLQRIFRFNNTIVKEVMTPRLDMTAVPKDASIDEAIETCIQSGHARVPVYEGSLDNVQGIVHIRDLVRDLNYGETEAEDLELADLIQPTLHVPESKNVDELLTEMRENRMHMAIVIDEFGTTEGLVTMEDMVEEIIGEILEGGEDLPIEELDERTVMVRGEVNIEDVNEALEIDLPEGEEFETIAGFIFNRAGRLVEEGEEITYDGVRITVESVENTRIMKARLRKLTEHDEDDGEQSTVTCDGSGSRNGNRNRNGDVGSN</sequence>
<dbReference type="GO" id="GO:0050660">
    <property type="term" value="F:flavin adenine dinucleotide binding"/>
    <property type="evidence" value="ECO:0007669"/>
    <property type="project" value="InterPro"/>
</dbReference>
<proteinExistence type="predicted"/>
<keyword evidence="2 9" id="KW-0812">Transmembrane</keyword>
<feature type="domain" description="CBS" evidence="10">
    <location>
        <begin position="301"/>
        <end position="362"/>
    </location>
</feature>
<reference evidence="13 15" key="3">
    <citation type="journal article" date="2014" name="PLoS Genet.">
        <title>Phylogenetically driven sequencing of extremely halophilic archaea reveals strategies for static and dynamic osmo-response.</title>
        <authorList>
            <person name="Becker E.A."/>
            <person name="Seitzer P.M."/>
            <person name="Tritt A."/>
            <person name="Larsen D."/>
            <person name="Krusor M."/>
            <person name="Yao A.I."/>
            <person name="Wu D."/>
            <person name="Madern D."/>
            <person name="Eisen J.A."/>
            <person name="Darling A.E."/>
            <person name="Facciotti M.T."/>
        </authorList>
    </citation>
    <scope>NUCLEOTIDE SEQUENCE [LARGE SCALE GENOMIC DNA]</scope>
    <source>
        <strain evidence="15">ATCC 43099 / DSM 3394 / CCM 3739 / CIP 104546 / IAM 13178 / JCM 8861 / NBRC 102185 / NCIMB 2190 / MS3</strain>
        <strain evidence="13">MS-3</strain>
    </source>
</reference>
<evidence type="ECO:0000256" key="6">
    <source>
        <dbReference type="ARBA" id="ARBA00023136"/>
    </source>
</evidence>
<reference evidence="14" key="1">
    <citation type="submission" date="2010-02" db="EMBL/GenBank/DDBJ databases">
        <title>Complete sequence of chromosome of Natrialba magadii ATCC 43099.</title>
        <authorList>
            <consortium name="US DOE Joint Genome Institute"/>
            <person name="Lucas S."/>
            <person name="Copeland A."/>
            <person name="Lapidus A."/>
            <person name="Cheng J.-F."/>
            <person name="Bruce D."/>
            <person name="Goodwin L."/>
            <person name="Pitluck S."/>
            <person name="Davenport K."/>
            <person name="Saunders E."/>
            <person name="Detter J.C."/>
            <person name="Han C."/>
            <person name="Tapia R."/>
            <person name="Land M."/>
            <person name="Hauser L."/>
            <person name="Kyrpides N."/>
            <person name="Mikhailova N."/>
            <person name="De Castro R.E."/>
            <person name="Maupin-Furlow J.A."/>
            <person name="Woyke T."/>
        </authorList>
    </citation>
    <scope>NUCLEOTIDE SEQUENCE [LARGE SCALE GENOMIC DNA]</scope>
    <source>
        <strain evidence="14">ATCC 43099 / DSM 3394 / CCM 3739 / CIP 104546 / IAM 13178 / JCM 8861 / NBRC 102185 / NCIMB 2190 / MS3</strain>
    </source>
</reference>
<dbReference type="PATRIC" id="fig|547559.17.peg.2329"/>
<evidence type="ECO:0000256" key="4">
    <source>
        <dbReference type="ARBA" id="ARBA00022989"/>
    </source>
</evidence>
<dbReference type="AlphaFoldDB" id="D3SUN1"/>
<evidence type="ECO:0000256" key="1">
    <source>
        <dbReference type="ARBA" id="ARBA00004141"/>
    </source>
</evidence>
<dbReference type="Proteomes" id="UP000011543">
    <property type="component" value="Unassembled WGS sequence"/>
</dbReference>
<gene>
    <name evidence="12" type="ordered locus">Nmag_1713</name>
    <name evidence="13" type="ORF">C500_11780</name>
</gene>
<dbReference type="PANTHER" id="PTHR22777:SF17">
    <property type="entry name" value="UPF0053 PROTEIN SLL0260"/>
    <property type="match status" value="1"/>
</dbReference>
<dbReference type="InterPro" id="IPR005170">
    <property type="entry name" value="Transptr-assoc_dom"/>
</dbReference>
<dbReference type="EMBL" id="CP001932">
    <property type="protein sequence ID" value="ADD05289.1"/>
    <property type="molecule type" value="Genomic_DNA"/>
</dbReference>
<dbReference type="InterPro" id="IPR016169">
    <property type="entry name" value="FAD-bd_PCMH_sub2"/>
</dbReference>
<feature type="domain" description="CNNM transmembrane" evidence="11">
    <location>
        <begin position="25"/>
        <end position="214"/>
    </location>
</feature>
<dbReference type="STRING" id="547559.Nmag_1713"/>
<dbReference type="PaxDb" id="547559-Nmag_1713"/>
<dbReference type="Proteomes" id="UP000001879">
    <property type="component" value="Chromosome"/>
</dbReference>
<dbReference type="KEGG" id="nmg:Nmag_1713"/>
<dbReference type="Gene3D" id="3.10.580.10">
    <property type="entry name" value="CBS-domain"/>
    <property type="match status" value="1"/>
</dbReference>
<dbReference type="RefSeq" id="WP_004215667.1">
    <property type="nucleotide sequence ID" value="NC_013922.1"/>
</dbReference>
<feature type="transmembrane region" description="Helical" evidence="9">
    <location>
        <begin position="110"/>
        <end position="132"/>
    </location>
</feature>
<dbReference type="InterPro" id="IPR002550">
    <property type="entry name" value="CNNM"/>
</dbReference>
<reference evidence="12" key="4">
    <citation type="submission" date="2016-09" db="EMBL/GenBank/DDBJ databases">
        <authorList>
            <person name="Pfeiffer F."/>
        </authorList>
    </citation>
    <scope>NUCLEOTIDE SEQUENCE</scope>
    <source>
        <strain evidence="12">ATCC 43099</strain>
    </source>
</reference>
<reference evidence="12 14" key="2">
    <citation type="journal article" date="2012" name="BMC Genomics">
        <title>A comparative genomics perspective on the genetic content of the alkaliphilic haloarchaeon Natrialba magadii ATCC 43099T.</title>
        <authorList>
            <person name="Siddaramappa S."/>
            <person name="Challacombe J.F."/>
            <person name="Decastro R.E."/>
            <person name="Pfeiffer F."/>
            <person name="Sastre D.E."/>
            <person name="Gimenez M.I."/>
            <person name="Paggi R.A."/>
            <person name="Detter J.C."/>
            <person name="Davenport K.W."/>
            <person name="Goodwin L.A."/>
            <person name="Kyrpides N."/>
            <person name="Tapia R."/>
            <person name="Pitluck S."/>
            <person name="Lucas S."/>
            <person name="Woyke T."/>
            <person name="Maupin-Furlow J.A."/>
        </authorList>
    </citation>
    <scope>NUCLEOTIDE SEQUENCE [LARGE SCALE GENOMIC DNA]</scope>
    <source>
        <strain evidence="12">ATCC 43099</strain>
        <strain evidence="14">ATCC 43099 / DSM 3394 / CCM 3739 / CIP 104546 / IAM 13178 / JCM 8861 / NBRC 102185 / NCIMB 2190 / MS3</strain>
    </source>
</reference>
<dbReference type="SMART" id="SM00116">
    <property type="entry name" value="CBS"/>
    <property type="match status" value="2"/>
</dbReference>
<comment type="subcellular location">
    <subcellularLocation>
        <location evidence="1">Membrane</location>
        <topology evidence="1">Multi-pass membrane protein</topology>
    </subcellularLocation>
</comment>
<dbReference type="Pfam" id="PF03471">
    <property type="entry name" value="CorC_HlyC"/>
    <property type="match status" value="1"/>
</dbReference>
<dbReference type="EMBL" id="AOHS01000038">
    <property type="protein sequence ID" value="ELY29162.1"/>
    <property type="molecule type" value="Genomic_DNA"/>
</dbReference>
<feature type="domain" description="CBS" evidence="10">
    <location>
        <begin position="233"/>
        <end position="292"/>
    </location>
</feature>
<organism evidence="12 14">
    <name type="scientific">Natrialba magadii (strain ATCC 43099 / DSM 3394 / CCM 3739 / CIP 104546 / IAM 13178 / JCM 8861 / NBRC 102185 / NCIMB 2190 / MS3)</name>
    <name type="common">Natronobacterium magadii</name>
    <dbReference type="NCBI Taxonomy" id="547559"/>
    <lineage>
        <taxon>Archaea</taxon>
        <taxon>Methanobacteriati</taxon>
        <taxon>Methanobacteriota</taxon>
        <taxon>Stenosarchaea group</taxon>
        <taxon>Halobacteria</taxon>
        <taxon>Halobacteriales</taxon>
        <taxon>Natrialbaceae</taxon>
        <taxon>Natrialba</taxon>
    </lineage>
</organism>
<keyword evidence="6 9" id="KW-0472">Membrane</keyword>
<evidence type="ECO:0000256" key="7">
    <source>
        <dbReference type="PROSITE-ProRule" id="PRU00703"/>
    </source>
</evidence>
<accession>D3SUN1</accession>
<keyword evidence="5 7" id="KW-0129">CBS domain</keyword>
<protein>
    <submittedName>
        <fullName evidence="12">DUF21/CBS domain protein</fullName>
    </submittedName>
</protein>
<evidence type="ECO:0000313" key="15">
    <source>
        <dbReference type="Proteomes" id="UP000011543"/>
    </source>
</evidence>
<dbReference type="InterPro" id="IPR000644">
    <property type="entry name" value="CBS_dom"/>
</dbReference>
<keyword evidence="14" id="KW-1185">Reference proteome</keyword>
<dbReference type="SMART" id="SM01091">
    <property type="entry name" value="CorC_HlyC"/>
    <property type="match status" value="1"/>
</dbReference>
<keyword evidence="4 9" id="KW-1133">Transmembrane helix</keyword>
<dbReference type="eggNOG" id="arCOG00626">
    <property type="taxonomic scope" value="Archaea"/>
</dbReference>
<evidence type="ECO:0000256" key="8">
    <source>
        <dbReference type="SAM" id="MobiDB-lite"/>
    </source>
</evidence>
<dbReference type="PROSITE" id="PS51371">
    <property type="entry name" value="CBS"/>
    <property type="match status" value="2"/>
</dbReference>
<evidence type="ECO:0000313" key="13">
    <source>
        <dbReference type="EMBL" id="ELY29162.1"/>
    </source>
</evidence>
<dbReference type="GO" id="GO:0016020">
    <property type="term" value="C:membrane"/>
    <property type="evidence" value="ECO:0007669"/>
    <property type="project" value="UniProtKB-SubCell"/>
</dbReference>
<feature type="region of interest" description="Disordered" evidence="8">
    <location>
        <begin position="444"/>
        <end position="477"/>
    </location>
</feature>
<keyword evidence="3" id="KW-0677">Repeat</keyword>
<evidence type="ECO:0000256" key="5">
    <source>
        <dbReference type="ARBA" id="ARBA00023122"/>
    </source>
</evidence>
<evidence type="ECO:0000313" key="12">
    <source>
        <dbReference type="EMBL" id="ADD05289.1"/>
    </source>
</evidence>
<dbReference type="Pfam" id="PF00571">
    <property type="entry name" value="CBS"/>
    <property type="match status" value="2"/>
</dbReference>
<name>D3SUN1_NATMM</name>
<dbReference type="Gene3D" id="3.30.465.10">
    <property type="match status" value="1"/>
</dbReference>
<dbReference type="PANTHER" id="PTHR22777">
    <property type="entry name" value="HEMOLYSIN-RELATED"/>
    <property type="match status" value="1"/>
</dbReference>
<evidence type="ECO:0000313" key="14">
    <source>
        <dbReference type="Proteomes" id="UP000001879"/>
    </source>
</evidence>
<feature type="transmembrane region" description="Helical" evidence="9">
    <location>
        <begin position="30"/>
        <end position="54"/>
    </location>
</feature>
<dbReference type="InterPro" id="IPR036318">
    <property type="entry name" value="FAD-bd_PCMH-like_sf"/>
</dbReference>
<dbReference type="Pfam" id="PF01595">
    <property type="entry name" value="CNNM"/>
    <property type="match status" value="1"/>
</dbReference>
<dbReference type="OrthoDB" id="9671at2157"/>
<dbReference type="PROSITE" id="PS51846">
    <property type="entry name" value="CNNM"/>
    <property type="match status" value="1"/>
</dbReference>
<dbReference type="SUPFAM" id="SSF56176">
    <property type="entry name" value="FAD-binding/transporter-associated domain-like"/>
    <property type="match status" value="1"/>
</dbReference>